<evidence type="ECO:0000256" key="3">
    <source>
        <dbReference type="ARBA" id="ARBA00022525"/>
    </source>
</evidence>
<proteinExistence type="inferred from homology"/>
<dbReference type="Gramene" id="evm.model.07.203">
    <property type="protein sequence ID" value="cds.evm.model.07.203"/>
    <property type="gene ID" value="evm.TU.07.203"/>
</dbReference>
<comment type="subcellular location">
    <subcellularLocation>
        <location evidence="4">Secreted</location>
        <location evidence="4">Extracellular space</location>
        <location evidence="4">Apoplast</location>
    </subcellularLocation>
</comment>
<protein>
    <recommendedName>
        <fullName evidence="4">Dirigent protein</fullName>
    </recommendedName>
</protein>
<dbReference type="Pfam" id="PF03018">
    <property type="entry name" value="Dirigent"/>
    <property type="match status" value="1"/>
</dbReference>
<dbReference type="Proteomes" id="UP000596661">
    <property type="component" value="Chromosome 7"/>
</dbReference>
<dbReference type="GO" id="GO:0048046">
    <property type="term" value="C:apoplast"/>
    <property type="evidence" value="ECO:0007669"/>
    <property type="project" value="UniProtKB-SubCell"/>
</dbReference>
<keyword evidence="3 4" id="KW-0964">Secreted</keyword>
<dbReference type="InterPro" id="IPR004265">
    <property type="entry name" value="Dirigent"/>
</dbReference>
<dbReference type="EMBL" id="UZAU01000632">
    <property type="status" value="NOT_ANNOTATED_CDS"/>
    <property type="molecule type" value="Genomic_DNA"/>
</dbReference>
<reference evidence="5" key="1">
    <citation type="submission" date="2018-11" db="EMBL/GenBank/DDBJ databases">
        <authorList>
            <person name="Grassa J C."/>
        </authorList>
    </citation>
    <scope>NUCLEOTIDE SEQUENCE [LARGE SCALE GENOMIC DNA]</scope>
</reference>
<evidence type="ECO:0000256" key="4">
    <source>
        <dbReference type="RuleBase" id="RU363099"/>
    </source>
</evidence>
<dbReference type="AlphaFoldDB" id="A0A803Q4B7"/>
<name>A0A803Q4B7_CANSA</name>
<dbReference type="GO" id="GO:0009699">
    <property type="term" value="P:phenylpropanoid biosynthetic process"/>
    <property type="evidence" value="ECO:0007669"/>
    <property type="project" value="UniProtKB-ARBA"/>
</dbReference>
<evidence type="ECO:0000313" key="5">
    <source>
        <dbReference type="EnsemblPlants" id="cds.evm.model.07.203"/>
    </source>
</evidence>
<sequence>MHDIVGPTARPVTGLLGSIYSRHVAFTKPISHPPDRGGGVLLIPNPNDAVPIVMGSDGLSLGFGTITVFDDLVTSGPELGSQTLGRARGVYVASSGDGSSLMMTCTVVMEGGEYGDSINLFGVYYRESSSATSSSRLAVVGGTGKYNKAGGFAEIRLVVRSGPRGVYGGVTLLRIIVHLT</sequence>
<comment type="function">
    <text evidence="4">Dirigent proteins impart stereoselectivity on the phenoxy radical-coupling reaction, yielding optically active lignans from two molecules of coniferyl alcohol in the biosynthesis of lignans, flavonolignans, and alkaloids and thus plays a central role in plant secondary metabolism.</text>
</comment>
<evidence type="ECO:0000256" key="1">
    <source>
        <dbReference type="ARBA" id="ARBA00010746"/>
    </source>
</evidence>
<evidence type="ECO:0000313" key="6">
    <source>
        <dbReference type="Proteomes" id="UP000596661"/>
    </source>
</evidence>
<organism evidence="5 6">
    <name type="scientific">Cannabis sativa</name>
    <name type="common">Hemp</name>
    <name type="synonym">Marijuana</name>
    <dbReference type="NCBI Taxonomy" id="3483"/>
    <lineage>
        <taxon>Eukaryota</taxon>
        <taxon>Viridiplantae</taxon>
        <taxon>Streptophyta</taxon>
        <taxon>Embryophyta</taxon>
        <taxon>Tracheophyta</taxon>
        <taxon>Spermatophyta</taxon>
        <taxon>Magnoliopsida</taxon>
        <taxon>eudicotyledons</taxon>
        <taxon>Gunneridae</taxon>
        <taxon>Pentapetalae</taxon>
        <taxon>rosids</taxon>
        <taxon>fabids</taxon>
        <taxon>Rosales</taxon>
        <taxon>Cannabaceae</taxon>
        <taxon>Cannabis</taxon>
    </lineage>
</organism>
<accession>A0A803Q4B7</accession>
<dbReference type="Gene3D" id="2.40.480.10">
    <property type="entry name" value="Allene oxide cyclase-like"/>
    <property type="match status" value="1"/>
</dbReference>
<dbReference type="InterPro" id="IPR044859">
    <property type="entry name" value="Allene_oxi_cyc_Dirigent"/>
</dbReference>
<keyword evidence="6" id="KW-1185">Reference proteome</keyword>
<evidence type="ECO:0000256" key="2">
    <source>
        <dbReference type="ARBA" id="ARBA00011738"/>
    </source>
</evidence>
<dbReference type="PANTHER" id="PTHR46215:SF1">
    <property type="entry name" value="DIRIGENT PROTEIN 18"/>
    <property type="match status" value="1"/>
</dbReference>
<keyword evidence="4" id="KW-0052">Apoplast</keyword>
<reference evidence="5" key="2">
    <citation type="submission" date="2021-03" db="UniProtKB">
        <authorList>
            <consortium name="EnsemblPlants"/>
        </authorList>
    </citation>
    <scope>IDENTIFICATION</scope>
</reference>
<dbReference type="EnsemblPlants" id="evm.model.07.203">
    <property type="protein sequence ID" value="cds.evm.model.07.203"/>
    <property type="gene ID" value="evm.TU.07.203"/>
</dbReference>
<comment type="similarity">
    <text evidence="1 4">Belongs to the plant dirigent protein family.</text>
</comment>
<dbReference type="PANTHER" id="PTHR46215">
    <property type="entry name" value="DIRIGENT PROTEIN 24-RELATED"/>
    <property type="match status" value="1"/>
</dbReference>
<comment type="subunit">
    <text evidence="2 4">Homodimer.</text>
</comment>